<keyword evidence="2" id="KW-1185">Reference proteome</keyword>
<accession>A0A926RVR1</accession>
<comment type="caution">
    <text evidence="1">The sequence shown here is derived from an EMBL/GenBank/DDBJ whole genome shotgun (WGS) entry which is preliminary data.</text>
</comment>
<dbReference type="Proteomes" id="UP000661691">
    <property type="component" value="Unassembled WGS sequence"/>
</dbReference>
<organism evidence="1 2">
    <name type="scientific">Polycladospora coralii</name>
    <dbReference type="NCBI Taxonomy" id="2771432"/>
    <lineage>
        <taxon>Bacteria</taxon>
        <taxon>Bacillati</taxon>
        <taxon>Bacillota</taxon>
        <taxon>Bacilli</taxon>
        <taxon>Bacillales</taxon>
        <taxon>Thermoactinomycetaceae</taxon>
        <taxon>Polycladospora</taxon>
    </lineage>
</organism>
<gene>
    <name evidence="1" type="ORF">IC620_16055</name>
</gene>
<dbReference type="RefSeq" id="WP_191142819.1">
    <property type="nucleotide sequence ID" value="NZ_JACXAH010000041.1"/>
</dbReference>
<reference evidence="1" key="1">
    <citation type="submission" date="2020-09" db="EMBL/GenBank/DDBJ databases">
        <title>A novel bacterium of genus Hazenella, isolated from South China Sea.</title>
        <authorList>
            <person name="Huang H."/>
            <person name="Mo K."/>
            <person name="Hu Y."/>
        </authorList>
    </citation>
    <scope>NUCLEOTIDE SEQUENCE</scope>
    <source>
        <strain evidence="1">IB182357</strain>
    </source>
</reference>
<evidence type="ECO:0000313" key="1">
    <source>
        <dbReference type="EMBL" id="MBD1373859.1"/>
    </source>
</evidence>
<name>A0A926RVR1_9BACL</name>
<protein>
    <submittedName>
        <fullName evidence="1">Uncharacterized protein</fullName>
    </submittedName>
</protein>
<dbReference type="AlphaFoldDB" id="A0A926RVR1"/>
<proteinExistence type="predicted"/>
<evidence type="ECO:0000313" key="2">
    <source>
        <dbReference type="Proteomes" id="UP000661691"/>
    </source>
</evidence>
<dbReference type="EMBL" id="JACXAH010000041">
    <property type="protein sequence ID" value="MBD1373859.1"/>
    <property type="molecule type" value="Genomic_DNA"/>
</dbReference>
<sequence>MTTFDYVMVGKAIRNKRKEKRLRIEELADENIFPLLHLSFSFFFLTKLLVPLNHWG</sequence>